<evidence type="ECO:0000313" key="2">
    <source>
        <dbReference type="Proteomes" id="UP000824072"/>
    </source>
</evidence>
<accession>A0A9D1IAM4</accession>
<dbReference type="EMBL" id="DVMU01000105">
    <property type="protein sequence ID" value="HIU33860.1"/>
    <property type="molecule type" value="Genomic_DNA"/>
</dbReference>
<dbReference type="Gene3D" id="1.20.5.2950">
    <property type="match status" value="1"/>
</dbReference>
<reference evidence="1" key="2">
    <citation type="journal article" date="2021" name="PeerJ">
        <title>Extensive microbial diversity within the chicken gut microbiome revealed by metagenomics and culture.</title>
        <authorList>
            <person name="Gilroy R."/>
            <person name="Ravi A."/>
            <person name="Getino M."/>
            <person name="Pursley I."/>
            <person name="Horton D.L."/>
            <person name="Alikhan N.F."/>
            <person name="Baker D."/>
            <person name="Gharbi K."/>
            <person name="Hall N."/>
            <person name="Watson M."/>
            <person name="Adriaenssens E.M."/>
            <person name="Foster-Nyarko E."/>
            <person name="Jarju S."/>
            <person name="Secka A."/>
            <person name="Antonio M."/>
            <person name="Oren A."/>
            <person name="Chaudhuri R.R."/>
            <person name="La Ragione R."/>
            <person name="Hildebrand F."/>
            <person name="Pallen M.J."/>
        </authorList>
    </citation>
    <scope>NUCLEOTIDE SEQUENCE</scope>
    <source>
        <strain evidence="1">ChiHcec3-11533</strain>
    </source>
</reference>
<comment type="caution">
    <text evidence="1">The sequence shown here is derived from an EMBL/GenBank/DDBJ whole genome shotgun (WGS) entry which is preliminary data.</text>
</comment>
<proteinExistence type="predicted"/>
<organism evidence="1 2">
    <name type="scientific">Candidatus Pullichristensenella excrementigallinarum</name>
    <dbReference type="NCBI Taxonomy" id="2840907"/>
    <lineage>
        <taxon>Bacteria</taxon>
        <taxon>Bacillati</taxon>
        <taxon>Bacillota</taxon>
        <taxon>Clostridia</taxon>
        <taxon>Candidatus Pullichristensenella</taxon>
    </lineage>
</organism>
<sequence length="105" mass="12032">MEALNQIKAAEKEAEEIRQKAQREARDIVNGVKEAMVAENRQSMAFIREAAQKLADAQKIKTQDEIRALEVRRAAERRKVREEAEKRVSQAGEILFERIVANGDR</sequence>
<dbReference type="Proteomes" id="UP000824072">
    <property type="component" value="Unassembled WGS sequence"/>
</dbReference>
<reference evidence="1" key="1">
    <citation type="submission" date="2020-10" db="EMBL/GenBank/DDBJ databases">
        <authorList>
            <person name="Gilroy R."/>
        </authorList>
    </citation>
    <scope>NUCLEOTIDE SEQUENCE</scope>
    <source>
        <strain evidence="1">ChiHcec3-11533</strain>
    </source>
</reference>
<protein>
    <submittedName>
        <fullName evidence="1">Uncharacterized protein</fullName>
    </submittedName>
</protein>
<evidence type="ECO:0000313" key="1">
    <source>
        <dbReference type="EMBL" id="HIU33860.1"/>
    </source>
</evidence>
<dbReference type="AlphaFoldDB" id="A0A9D1IAM4"/>
<name>A0A9D1IAM4_9FIRM</name>
<gene>
    <name evidence="1" type="ORF">IAB02_04795</name>
</gene>